<evidence type="ECO:0000313" key="4">
    <source>
        <dbReference type="Proteomes" id="UP000037505"/>
    </source>
</evidence>
<accession>A0A0L1JH13</accession>
<proteinExistence type="predicted"/>
<gene>
    <name evidence="3" type="ORF">ANOM_001092</name>
</gene>
<organism evidence="3 4">
    <name type="scientific">Aspergillus nomiae NRRL (strain ATCC 15546 / NRRL 13137 / CBS 260.88 / M93)</name>
    <dbReference type="NCBI Taxonomy" id="1509407"/>
    <lineage>
        <taxon>Eukaryota</taxon>
        <taxon>Fungi</taxon>
        <taxon>Dikarya</taxon>
        <taxon>Ascomycota</taxon>
        <taxon>Pezizomycotina</taxon>
        <taxon>Eurotiomycetes</taxon>
        <taxon>Eurotiomycetidae</taxon>
        <taxon>Eurotiales</taxon>
        <taxon>Aspergillaceae</taxon>
        <taxon>Aspergillus</taxon>
        <taxon>Aspergillus subgen. Circumdati</taxon>
    </lineage>
</organism>
<dbReference type="Gene3D" id="3.20.20.80">
    <property type="entry name" value="Glycosidases"/>
    <property type="match status" value="1"/>
</dbReference>
<feature type="signal peptide" evidence="1">
    <location>
        <begin position="1"/>
        <end position="18"/>
    </location>
</feature>
<dbReference type="PANTHER" id="PTHR36183">
    <property type="entry name" value="BETA-GLUCURONIDASE"/>
    <property type="match status" value="1"/>
</dbReference>
<dbReference type="Pfam" id="PF16862">
    <property type="entry name" value="Glyco_hydro_79C"/>
    <property type="match status" value="1"/>
</dbReference>
<evidence type="ECO:0000313" key="3">
    <source>
        <dbReference type="EMBL" id="KNG90688.1"/>
    </source>
</evidence>
<dbReference type="Proteomes" id="UP000037505">
    <property type="component" value="Unassembled WGS sequence"/>
</dbReference>
<feature type="domain" description="Beta-glucuronidase C-terminal" evidence="2">
    <location>
        <begin position="425"/>
        <end position="517"/>
    </location>
</feature>
<evidence type="ECO:0000256" key="1">
    <source>
        <dbReference type="SAM" id="SignalP"/>
    </source>
</evidence>
<evidence type="ECO:0000259" key="2">
    <source>
        <dbReference type="Pfam" id="PF16862"/>
    </source>
</evidence>
<dbReference type="Gene3D" id="2.60.40.1180">
    <property type="entry name" value="Golgi alpha-mannosidase II"/>
    <property type="match status" value="1"/>
</dbReference>
<protein>
    <recommendedName>
        <fullName evidence="2">Beta-glucuronidase C-terminal domain-containing protein</fullName>
    </recommendedName>
</protein>
<sequence>MVLTHLILLATIAKTVAALPLDNNTLPLYRSDVHFNVQQAAAGAVPLNKQLMGLSIEFGNTVDYFGDVDNPNTFSKQLLQNIVDRSRSPAILRIGGNTQDRASFCENCEQTMSSIVLNDPNDPKGTEAVEVTFNKNLFNVLTNNVPAGTPIIFGLNFRNNSYSLAQAEIDGAFKYIDQSLVMAYELGNEVNLYGDIRPPDYDVNDYASQMREWIPRLRARSSATSSFQFPSFAGPELFKPDMSISELVRLDVPQSIPGIEYFSVHGYPWNICTDEDAAKVDLRNLLDHKQTLALLDQYSSEISAAKPLGKKIHMGETGSVACHGKDGVSNTLGAALWQLDYALTGATAGIDRFFFHNGKGDFYYSTWEPLPTDTLPVPHINPRETDEQRGNRYYSMLFIADLVADLKVPRIAPITSLDSSSAVHFAIYDNDQMEKLVILNMEYFNETTTRSSREFNVVSSLGSNLRVRRLTGQSSDARTGVTWAGQSVDASGGIIRDLSIENISTGLVTLLASEAVIVERG</sequence>
<dbReference type="PANTHER" id="PTHR36183:SF2">
    <property type="entry name" value="BETA-GLUCURONIDASE C-TERMINAL DOMAIN-CONTAINING PROTEIN"/>
    <property type="match status" value="1"/>
</dbReference>
<dbReference type="InterPro" id="IPR017853">
    <property type="entry name" value="GH"/>
</dbReference>
<dbReference type="InterPro" id="IPR031728">
    <property type="entry name" value="GlcAase_C"/>
</dbReference>
<dbReference type="OrthoDB" id="2831684at2759"/>
<dbReference type="GeneID" id="26802896"/>
<reference evidence="3 4" key="1">
    <citation type="submission" date="2014-06" db="EMBL/GenBank/DDBJ databases">
        <title>The Genome of the Aflatoxigenic Filamentous Fungus Aspergillus nomius.</title>
        <authorList>
            <person name="Moore M.G."/>
            <person name="Shannon B.M."/>
            <person name="Brian M.M."/>
        </authorList>
    </citation>
    <scope>NUCLEOTIDE SEQUENCE [LARGE SCALE GENOMIC DNA]</scope>
    <source>
        <strain evidence="3 4">NRRL 13137</strain>
    </source>
</reference>
<dbReference type="RefSeq" id="XP_015411611.1">
    <property type="nucleotide sequence ID" value="XM_015546349.1"/>
</dbReference>
<keyword evidence="4" id="KW-1185">Reference proteome</keyword>
<keyword evidence="1" id="KW-0732">Signal</keyword>
<name>A0A0L1JH13_ASPN3</name>
<dbReference type="EMBL" id="JNOM01000010">
    <property type="protein sequence ID" value="KNG90688.1"/>
    <property type="molecule type" value="Genomic_DNA"/>
</dbReference>
<dbReference type="InterPro" id="IPR052974">
    <property type="entry name" value="GH79_Enzymes"/>
</dbReference>
<comment type="caution">
    <text evidence="3">The sequence shown here is derived from an EMBL/GenBank/DDBJ whole genome shotgun (WGS) entry which is preliminary data.</text>
</comment>
<dbReference type="SUPFAM" id="SSF51445">
    <property type="entry name" value="(Trans)glycosidases"/>
    <property type="match status" value="1"/>
</dbReference>
<dbReference type="AlphaFoldDB" id="A0A0L1JH13"/>
<feature type="chain" id="PRO_5005553869" description="Beta-glucuronidase C-terminal domain-containing protein" evidence="1">
    <location>
        <begin position="19"/>
        <end position="521"/>
    </location>
</feature>
<dbReference type="InterPro" id="IPR013780">
    <property type="entry name" value="Glyco_hydro_b"/>
</dbReference>